<accession>X1SHA5</accession>
<dbReference type="EMBL" id="BARW01007675">
    <property type="protein sequence ID" value="GAI74800.1"/>
    <property type="molecule type" value="Genomic_DNA"/>
</dbReference>
<dbReference type="AlphaFoldDB" id="X1SHA5"/>
<proteinExistence type="predicted"/>
<name>X1SHA5_9ZZZZ</name>
<organism evidence="1">
    <name type="scientific">marine sediment metagenome</name>
    <dbReference type="NCBI Taxonomy" id="412755"/>
    <lineage>
        <taxon>unclassified sequences</taxon>
        <taxon>metagenomes</taxon>
        <taxon>ecological metagenomes</taxon>
    </lineage>
</organism>
<protein>
    <recommendedName>
        <fullName evidence="2">3-keto-disaccharide hydrolase domain-containing protein</fullName>
    </recommendedName>
</protein>
<comment type="caution">
    <text evidence="1">The sequence shown here is derived from an EMBL/GenBank/DDBJ whole genome shotgun (WGS) entry which is preliminary data.</text>
</comment>
<reference evidence="1" key="1">
    <citation type="journal article" date="2014" name="Front. Microbiol.">
        <title>High frequency of phylogenetically diverse reductive dehalogenase-homologous genes in deep subseafloor sedimentary metagenomes.</title>
        <authorList>
            <person name="Kawai M."/>
            <person name="Futagami T."/>
            <person name="Toyoda A."/>
            <person name="Takaki Y."/>
            <person name="Nishi S."/>
            <person name="Hori S."/>
            <person name="Arai W."/>
            <person name="Tsubouchi T."/>
            <person name="Morono Y."/>
            <person name="Uchiyama I."/>
            <person name="Ito T."/>
            <person name="Fujiyama A."/>
            <person name="Inagaki F."/>
            <person name="Takami H."/>
        </authorList>
    </citation>
    <scope>NUCLEOTIDE SEQUENCE</scope>
    <source>
        <strain evidence="1">Expedition CK06-06</strain>
    </source>
</reference>
<gene>
    <name evidence="1" type="ORF">S12H4_15911</name>
</gene>
<sequence length="64" mass="7162">MFIPEKNKWYALKIQVKGTKIAGYINGEIVIEASDNTFPTGGIDIGVLEDAMRCDYKDVIVQKL</sequence>
<evidence type="ECO:0008006" key="2">
    <source>
        <dbReference type="Google" id="ProtNLM"/>
    </source>
</evidence>
<dbReference type="Gene3D" id="2.60.120.560">
    <property type="entry name" value="Exo-inulinase, domain 1"/>
    <property type="match status" value="1"/>
</dbReference>
<evidence type="ECO:0000313" key="1">
    <source>
        <dbReference type="EMBL" id="GAI74800.1"/>
    </source>
</evidence>